<gene>
    <name evidence="2" type="ORF">GEMMAAP_18870</name>
</gene>
<evidence type="ECO:0000313" key="2">
    <source>
        <dbReference type="EMBL" id="AMW06286.1"/>
    </source>
</evidence>
<dbReference type="EMBL" id="CP011454">
    <property type="protein sequence ID" value="AMW06286.1"/>
    <property type="molecule type" value="Genomic_DNA"/>
</dbReference>
<reference evidence="2 3" key="2">
    <citation type="journal article" date="2016" name="Environ. Microbiol. Rep.">
        <title>Metagenomic evidence for the presence of phototrophic Gemmatimonadetes bacteria in diverse environments.</title>
        <authorList>
            <person name="Zeng Y."/>
            <person name="Baumbach J."/>
            <person name="Barbosa E.G."/>
            <person name="Azevedo V."/>
            <person name="Zhang C."/>
            <person name="Koblizek M."/>
        </authorList>
    </citation>
    <scope>NUCLEOTIDE SEQUENCE [LARGE SCALE GENOMIC DNA]</scope>
    <source>
        <strain evidence="2 3">AP64</strain>
    </source>
</reference>
<dbReference type="Proteomes" id="UP000076404">
    <property type="component" value="Chromosome"/>
</dbReference>
<evidence type="ECO:0000256" key="1">
    <source>
        <dbReference type="SAM" id="SignalP"/>
    </source>
</evidence>
<reference evidence="2 3" key="1">
    <citation type="journal article" date="2014" name="Proc. Natl. Acad. Sci. U.S.A.">
        <title>Functional type 2 photosynthetic reaction centers found in the rare bacterial phylum Gemmatimonadetes.</title>
        <authorList>
            <person name="Zeng Y."/>
            <person name="Feng F."/>
            <person name="Medova H."/>
            <person name="Dean J."/>
            <person name="Koblizek M."/>
        </authorList>
    </citation>
    <scope>NUCLEOTIDE SEQUENCE [LARGE SCALE GENOMIC DNA]</scope>
    <source>
        <strain evidence="2 3">AP64</strain>
    </source>
</reference>
<dbReference type="AlphaFoldDB" id="A0A143BMH8"/>
<dbReference type="STRING" id="1379270.GEMMAAP_18870"/>
<sequence>MIATAALAVPLGGLLLGPQAYAQGAASRVSADRECVGRSAAGPTELSQYDFLVGDWDVTVTMPRSGGQPLVYQATWRNCWIANGYVLMQEWRDPYSTGIELRSFNPETRTWDGHNLYVPTPGAWYVNESVRAGDNMVVTTQSRAPDGAPIVKREIYFAIETRRFEIRTEVSLDGAITWRPGGYRLVATRRSPS</sequence>
<keyword evidence="1" id="KW-0732">Signal</keyword>
<organism evidence="2 3">
    <name type="scientific">Gemmatimonas phototrophica</name>
    <dbReference type="NCBI Taxonomy" id="1379270"/>
    <lineage>
        <taxon>Bacteria</taxon>
        <taxon>Pseudomonadati</taxon>
        <taxon>Gemmatimonadota</taxon>
        <taxon>Gemmatimonadia</taxon>
        <taxon>Gemmatimonadales</taxon>
        <taxon>Gemmatimonadaceae</taxon>
        <taxon>Gemmatimonas</taxon>
    </lineage>
</organism>
<dbReference type="KEGG" id="gph:GEMMAAP_18870"/>
<feature type="chain" id="PRO_5007506611" description="DUF1579 domain-containing protein" evidence="1">
    <location>
        <begin position="23"/>
        <end position="193"/>
    </location>
</feature>
<name>A0A143BMH8_9BACT</name>
<evidence type="ECO:0000313" key="3">
    <source>
        <dbReference type="Proteomes" id="UP000076404"/>
    </source>
</evidence>
<feature type="signal peptide" evidence="1">
    <location>
        <begin position="1"/>
        <end position="22"/>
    </location>
</feature>
<proteinExistence type="predicted"/>
<protein>
    <recommendedName>
        <fullName evidence="4">DUF1579 domain-containing protein</fullName>
    </recommendedName>
</protein>
<accession>A0A143BMH8</accession>
<keyword evidence="3" id="KW-1185">Reference proteome</keyword>
<evidence type="ECO:0008006" key="4">
    <source>
        <dbReference type="Google" id="ProtNLM"/>
    </source>
</evidence>